<feature type="compositionally biased region" description="Basic and acidic residues" evidence="1">
    <location>
        <begin position="533"/>
        <end position="571"/>
    </location>
</feature>
<keyword evidence="3" id="KW-0540">Nuclease</keyword>
<feature type="region of interest" description="Disordered" evidence="1">
    <location>
        <begin position="385"/>
        <end position="584"/>
    </location>
</feature>
<feature type="compositionally biased region" description="Basic and acidic residues" evidence="1">
    <location>
        <begin position="456"/>
        <end position="477"/>
    </location>
</feature>
<organism evidence="3 4">
    <name type="scientific">Actinomyces ruminicola</name>
    <dbReference type="NCBI Taxonomy" id="332524"/>
    <lineage>
        <taxon>Bacteria</taxon>
        <taxon>Bacillati</taxon>
        <taxon>Actinomycetota</taxon>
        <taxon>Actinomycetes</taxon>
        <taxon>Actinomycetales</taxon>
        <taxon>Actinomycetaceae</taxon>
        <taxon>Actinomyces</taxon>
    </lineage>
</organism>
<evidence type="ECO:0000313" key="3">
    <source>
        <dbReference type="EMBL" id="SDN17386.1"/>
    </source>
</evidence>
<accession>A0A1G9Z9R2</accession>
<evidence type="ECO:0000259" key="2">
    <source>
        <dbReference type="Pfam" id="PF13930"/>
    </source>
</evidence>
<evidence type="ECO:0000313" key="4">
    <source>
        <dbReference type="Proteomes" id="UP000199671"/>
    </source>
</evidence>
<dbReference type="Pfam" id="PF13930">
    <property type="entry name" value="Endonuclea_NS_2"/>
    <property type="match status" value="1"/>
</dbReference>
<dbReference type="EMBL" id="FNHU01000016">
    <property type="protein sequence ID" value="SDN17386.1"/>
    <property type="molecule type" value="Genomic_DNA"/>
</dbReference>
<dbReference type="GO" id="GO:0004519">
    <property type="term" value="F:endonuclease activity"/>
    <property type="evidence" value="ECO:0007669"/>
    <property type="project" value="UniProtKB-KW"/>
</dbReference>
<dbReference type="AlphaFoldDB" id="A0A1G9Z9R2"/>
<protein>
    <submittedName>
        <fullName evidence="3">DNA/RNA non-specific endonuclease</fullName>
    </submittedName>
</protein>
<name>A0A1G9Z9R2_9ACTO</name>
<sequence length="806" mass="86604">MATPFDETKIPAMDFDVDSLSTAATNLETKAGDLRTSGSDVKTKWAGIQNVYKAPEQETLYAAMDPVATDTDTLATALESMAGYLSTFAESMSGIKTRAQMLRTNALAFKAKIKDNPEWDHDQDLVDENNGLITTANGIQVDMWDAERTCANSIRALDGLEGYHADPTGDDDELGYGYSDIPEGTEGMPWGSPVDRQDACPKKAGVAVKRFLWDGLVCEGLGGMVNGVLNLGGVEFEGSNGFTRDDDRRTATWRGLGMLIGLTWDEDGQFQGAQRETFGNAWKETAKGFLCWDVWEEDPARCLGGATFNLASVLIPGLGIATKVTSGASKAGRAARWAAVAGKVLNYMDPLGMVVDATLGKITKVVVSKVDLDFTGLDLPWQRGTTSGFPDVDVDARTDLPDVDVDVDGGHRNPRAHSDGTNQNPDLDGVDPGRSNVDAPGTRRAPEVDAAADAPDAPHTRGGDGVDVPEGGRRPDADATPDGGRSPDGDVSPDGRSPEADTPDASQWTPDGDAAPDGGRAPDGQAPDGADSPDVKDSPDAGDRTPDYDPDKDAFNQEHRPSTERSVKVDADSPLAPRATKPFGKGVDLDPNTCYEVEGRGKYYTDGAGEIVHVEADSAVQRQTWLGRTSTTMNPDLKDPLPNATYTVDGKFHYTTDEWGRTVRLQVDRLDVVPEDARYRSESAQKRIGHYGDGLGGGYDGGHLAGAEYGGPPEDINVWPMLEERNRGISDTYAESFKALEDEIAKNPDAYRNIDIRIEYDGPPANAGSVTRLGDVNPTDRVPTRWRVLSQDANGVARTPETFRNR</sequence>
<gene>
    <name evidence="3" type="ORF">SAMN04487766_11639</name>
</gene>
<keyword evidence="3" id="KW-0255">Endonuclease</keyword>
<evidence type="ECO:0000256" key="1">
    <source>
        <dbReference type="SAM" id="MobiDB-lite"/>
    </source>
</evidence>
<dbReference type="Gene3D" id="1.10.287.1060">
    <property type="entry name" value="ESAT-6-like"/>
    <property type="match status" value="1"/>
</dbReference>
<proteinExistence type="predicted"/>
<dbReference type="Proteomes" id="UP000199671">
    <property type="component" value="Unassembled WGS sequence"/>
</dbReference>
<feature type="domain" description="Type VII secretion system protein EssD-like" evidence="2">
    <location>
        <begin position="642"/>
        <end position="759"/>
    </location>
</feature>
<reference evidence="3 4" key="1">
    <citation type="submission" date="2016-10" db="EMBL/GenBank/DDBJ databases">
        <authorList>
            <person name="de Groot N.N."/>
        </authorList>
    </citation>
    <scope>NUCLEOTIDE SEQUENCE [LARGE SCALE GENOMIC DNA]</scope>
    <source>
        <strain evidence="3 4">KPR-7B</strain>
    </source>
</reference>
<dbReference type="InterPro" id="IPR044927">
    <property type="entry name" value="Endonuclea_NS_2"/>
</dbReference>
<keyword evidence="3" id="KW-0378">Hydrolase</keyword>